<sequence>MSDLNLNQIQDRLNELFISYGERKLIFWFDPKKEFEEDIDNGVIQLKNARIKKIDAHTQFLTKRFFELEDKENNYLIYAPFQRLSDEDNNNHLLSLLKYSTLFNADRISLVMNQLEIPTELHEVMVQYSAFFSAKTRIADFQKVTSGVIQTKEEFETKLMAVVTKANAPQLYSVVQALFVEYSLRENRLYSQLEKYGLLETFWGAIFKYYGFQSEQPTIQKLVLCFYSNAFFGQLGYQNLPMNLKEYEVIEQTNAIVSFMDLFMNDSRYREAYDNLSQEVYQLINGERILSKITIEELVRSDTFEFIHQRIIQYYINQLLSGDSTAVVGGLTMQEVVLYKERSHFGGKYHHHYQVVLNAQKLLNLLGQLNIRQLSNVLLHYEEESFVIDQYYRKFIWHLDQISNQDNFLELQGLVEKEYKVFLDEISYAWNNLLYLDERPSLLDFYDSHARKKMKTVVIISDALRYEAAKELQMVLQKDKKYSTKMETNFTVLPSVTEFGKAALLKSRNEKLDYVNDFEIKINDISTTGTINRDKILKNKNPNSLAVTYDEVISKGNAKELRELFNGLEVIYLYHDQIDRTGDHGQEHQVFDAVQKTIDELTLLLPRISNGANIYRFIITSDHGFLYRRSKVEEHEKIENPSFDESDRVERRFIISNHQYKEVGITSMKLGDVLKNADARYVHYPETATIFKKKGGGQNYVHGGSSPQELLVPVLEISIARGSSAKEQTKVQLMTTKRKVIGLSLSLEFYQTDAVSESITKAQYQLYFEDETGNRISNEQAYYADSDSTAASDRFTNFTFDFINRKYDSQEKVYLIMKDAQTNVEIDRVEFVVDNPFAGDFDFGF</sequence>
<accession>A0ABV9MQG1</accession>
<dbReference type="Proteomes" id="UP001595969">
    <property type="component" value="Unassembled WGS sequence"/>
</dbReference>
<comment type="caution">
    <text evidence="1">The sequence shown here is derived from an EMBL/GenBank/DDBJ whole genome shotgun (WGS) entry which is preliminary data.</text>
</comment>
<dbReference type="InterPro" id="IPR014060">
    <property type="entry name" value="PglZ"/>
</dbReference>
<name>A0ABV9MQG1_9ENTE</name>
<organism evidence="1 2">
    <name type="scientific">Enterococcus lemanii</name>
    <dbReference type="NCBI Taxonomy" id="1159752"/>
    <lineage>
        <taxon>Bacteria</taxon>
        <taxon>Bacillati</taxon>
        <taxon>Bacillota</taxon>
        <taxon>Bacilli</taxon>
        <taxon>Lactobacillales</taxon>
        <taxon>Enterococcaceae</taxon>
        <taxon>Enterococcus</taxon>
    </lineage>
</organism>
<dbReference type="EMBL" id="JBHSGS010000003">
    <property type="protein sequence ID" value="MFC4718201.1"/>
    <property type="molecule type" value="Genomic_DNA"/>
</dbReference>
<evidence type="ECO:0000313" key="2">
    <source>
        <dbReference type="Proteomes" id="UP001595969"/>
    </source>
</evidence>
<dbReference type="RefSeq" id="WP_204654273.1">
    <property type="nucleotide sequence ID" value="NZ_JAFBFD010000023.1"/>
</dbReference>
<protein>
    <submittedName>
        <fullName evidence="1">BREX-1 system phosphatase PglZ type A</fullName>
    </submittedName>
</protein>
<gene>
    <name evidence="1" type="primary">pglZ</name>
    <name evidence="1" type="ORF">ACFO5I_00230</name>
</gene>
<keyword evidence="2" id="KW-1185">Reference proteome</keyword>
<evidence type="ECO:0000313" key="1">
    <source>
        <dbReference type="EMBL" id="MFC4718201.1"/>
    </source>
</evidence>
<dbReference type="Pfam" id="PF08665">
    <property type="entry name" value="PglZ"/>
    <property type="match status" value="1"/>
</dbReference>
<dbReference type="NCBIfam" id="TIGR02687">
    <property type="entry name" value="BREX-1 system phosphatase PglZ type A"/>
    <property type="match status" value="1"/>
</dbReference>
<reference evidence="2" key="1">
    <citation type="journal article" date="2019" name="Int. J. Syst. Evol. Microbiol.">
        <title>The Global Catalogue of Microorganisms (GCM) 10K type strain sequencing project: providing services to taxonomists for standard genome sequencing and annotation.</title>
        <authorList>
            <consortium name="The Broad Institute Genomics Platform"/>
            <consortium name="The Broad Institute Genome Sequencing Center for Infectious Disease"/>
            <person name="Wu L."/>
            <person name="Ma J."/>
        </authorList>
    </citation>
    <scope>NUCLEOTIDE SEQUENCE [LARGE SCALE GENOMIC DNA]</scope>
    <source>
        <strain evidence="2">CGMCC 1.19032</strain>
    </source>
</reference>
<proteinExistence type="predicted"/>